<reference evidence="3 4" key="1">
    <citation type="submission" date="2016-10" db="EMBL/GenBank/DDBJ databases">
        <authorList>
            <person name="Varghese N."/>
            <person name="Submissions S."/>
        </authorList>
    </citation>
    <scope>NUCLEOTIDE SEQUENCE [LARGE SCALE GENOMIC DNA]</scope>
    <source>
        <strain evidence="3 4">CGMCC 1.8499</strain>
    </source>
</reference>
<dbReference type="PROSITE" id="PS51257">
    <property type="entry name" value="PROKAR_LIPOPROTEIN"/>
    <property type="match status" value="1"/>
</dbReference>
<evidence type="ECO:0000256" key="2">
    <source>
        <dbReference type="SAM" id="SignalP"/>
    </source>
</evidence>
<gene>
    <name evidence="3" type="ORF">SAMN04487854_1313</name>
</gene>
<comment type="caution">
    <text evidence="3">The sequence shown here is derived from an EMBL/GenBank/DDBJ whole genome shotgun (WGS) entry which is preliminary data.</text>
</comment>
<keyword evidence="2" id="KW-0732">Signal</keyword>
<evidence type="ECO:0008006" key="5">
    <source>
        <dbReference type="Google" id="ProtNLM"/>
    </source>
</evidence>
<evidence type="ECO:0000256" key="1">
    <source>
        <dbReference type="SAM" id="MobiDB-lite"/>
    </source>
</evidence>
<feature type="region of interest" description="Disordered" evidence="1">
    <location>
        <begin position="506"/>
        <end position="525"/>
    </location>
</feature>
<dbReference type="RefSeq" id="WP_065979525.1">
    <property type="nucleotide sequence ID" value="NZ_FPAZ01000031.1"/>
</dbReference>
<proteinExistence type="predicted"/>
<dbReference type="Proteomes" id="UP000183805">
    <property type="component" value="Unassembled WGS sequence"/>
</dbReference>
<organism evidence="3 4">
    <name type="scientific">Pseudoalteromonas lipolytica</name>
    <dbReference type="NCBI Taxonomy" id="570156"/>
    <lineage>
        <taxon>Bacteria</taxon>
        <taxon>Pseudomonadati</taxon>
        <taxon>Pseudomonadota</taxon>
        <taxon>Gammaproteobacteria</taxon>
        <taxon>Alteromonadales</taxon>
        <taxon>Pseudoalteromonadaceae</taxon>
        <taxon>Pseudoalteromonas</taxon>
    </lineage>
</organism>
<feature type="compositionally biased region" description="Polar residues" evidence="1">
    <location>
        <begin position="511"/>
        <end position="525"/>
    </location>
</feature>
<evidence type="ECO:0000313" key="4">
    <source>
        <dbReference type="Proteomes" id="UP000183805"/>
    </source>
</evidence>
<feature type="signal peptide" evidence="2">
    <location>
        <begin position="1"/>
        <end position="25"/>
    </location>
</feature>
<feature type="chain" id="PRO_5045502948" description="Fibronectin type-III domain-containing protein" evidence="2">
    <location>
        <begin position="26"/>
        <end position="525"/>
    </location>
</feature>
<protein>
    <recommendedName>
        <fullName evidence="5">Fibronectin type-III domain-containing protein</fullName>
    </recommendedName>
</protein>
<evidence type="ECO:0000313" key="3">
    <source>
        <dbReference type="EMBL" id="SFU02503.1"/>
    </source>
</evidence>
<keyword evidence="4" id="KW-1185">Reference proteome</keyword>
<accession>A0ABY1GWH2</accession>
<name>A0ABY1GWH2_9GAMM</name>
<dbReference type="EMBL" id="FPAZ01000031">
    <property type="protein sequence ID" value="SFU02503.1"/>
    <property type="molecule type" value="Genomic_DNA"/>
</dbReference>
<sequence length="525" mass="54196">MLTNKKTLLALSVASVFALSGCSSDDDKNKPDPIDPPVEVVVPPEAPIALGAVVNGNVVDAASTDVVASTIMFYENGAPSTNLVDLDGNKLTSLESDDGSFTFQLAEGSEATSVTAVVMADEYIQKTFTIDLSDLSEGDVQVELALVSENTEGVAKKNVDATVSGGSSADPITSGVADGKATAAVTVPANTTLLDAKGDPITGEKVTLKVTAADTSSSAGAAITPEGLNSEDAETVYTPVGVASVEMVDENGTKIKKFSQPITVSMAIPADKGFTTGDELTLVSQNEDTGVWTTETQKVEVKDLIADGSFYNASFMTDHLTFFSAVKGSSYCAAGIRVLFSGDEVPASGLFFRVASSDGAGTLFARGGTSTLNARYVSGVYDGATARVTVRDVEGNTWYDSVDEVSVCGDVNVSLSAPADVEYVSETLSLTAQCSNDSTATTAASGALVKYSLSGKSKKVARPGETAGTYTLDNLVSGQEYTVTVKYKDTLKSIGDKTYTITADGTDESQTEQLTCDTSTGVTGS</sequence>